<evidence type="ECO:0000256" key="6">
    <source>
        <dbReference type="ARBA" id="ARBA00022692"/>
    </source>
</evidence>
<dbReference type="InterPro" id="IPR018303">
    <property type="entry name" value="ATPase_P-typ_P_site"/>
</dbReference>
<keyword evidence="6 15" id="KW-0812">Transmembrane</keyword>
<evidence type="ECO:0000256" key="8">
    <source>
        <dbReference type="ARBA" id="ARBA00022741"/>
    </source>
</evidence>
<gene>
    <name evidence="17" type="ORF">D1222_03625</name>
</gene>
<dbReference type="InterPro" id="IPR023299">
    <property type="entry name" value="ATPase_P-typ_cyto_dom_N"/>
</dbReference>
<dbReference type="PROSITE" id="PS01229">
    <property type="entry name" value="COF_2"/>
    <property type="match status" value="1"/>
</dbReference>
<evidence type="ECO:0000313" key="17">
    <source>
        <dbReference type="EMBL" id="RIJ31359.1"/>
    </source>
</evidence>
<dbReference type="PROSITE" id="PS00154">
    <property type="entry name" value="ATPASE_E1_E2"/>
    <property type="match status" value="1"/>
</dbReference>
<sequence>MTAAGNPSAGCPRGLAPAEQAHASDISAFVRRSPEGNTLQLTVRGAKCAGCLSKIEKSVQALPGVTQARLNLSNGRFDVRWRGDLSANDVAGTVSALGYGVAPFAPDAADSAAKSEERKLLIAMAVAAFAAANVMLLSVSIWSGHGEMGETTRRVMHAISGAIALPAALFSGRIFFQSAWSVLRRGHANMDVPISLAVLLALGVSVTETIRGGEHAYFDAAVMLLFFLLIGRFLDARLRRRTHAAAQDLAALQARTVTRLEGTEARSVRADEIIAGDIVLVAPGERLTVDIDVLDGVSEADESLVSGESLPRAVAPGARLFAGSINLTQPLRGRAISAASDSLLADIARMLEAGEQRRSKYRRIADKAVSLYIPLVHTTAALTLIGWLLAGAGVREAIMIAVSTLIITCPCALALAAPVVQVVAAGRLFRKGVFLRSGDALERIAECDHVVFDKTGTLTLGEPELVRSPHDQDKLQRAARLARASRHPLSRALVAAAGAGSVAAHVKEHPGLGLEAEINGVRCRLGSAEWVGEEASAATTSLQLWYVEGDSSPHRFLFEDALRPGAGDVVETLRRRGIGVEILSGDRQDAVATIASALSVTDWRAGASPADKVERLEQLRAEGRKVLMIGDGLNDAASLSLAHASLAPGGAMDVSQSASDGVYTGAGLGAILTMIDASSLARRRMVQNFSLAAIYNFIAVPIAVAGFATPLVAAIAMSGSSIIVTLNALRPGWKRF</sequence>
<comment type="similarity">
    <text evidence="2 15">Belongs to the cation transport ATPase (P-type) (TC 3.A.3) family. Type IB subfamily.</text>
</comment>
<dbReference type="Proteomes" id="UP000265845">
    <property type="component" value="Unassembled WGS sequence"/>
</dbReference>
<feature type="transmembrane region" description="Helical" evidence="15">
    <location>
        <begin position="120"/>
        <end position="143"/>
    </location>
</feature>
<evidence type="ECO:0000256" key="10">
    <source>
        <dbReference type="ARBA" id="ARBA00022842"/>
    </source>
</evidence>
<dbReference type="NCBIfam" id="TIGR01511">
    <property type="entry name" value="ATPase-IB1_Cu"/>
    <property type="match status" value="1"/>
</dbReference>
<dbReference type="InterPro" id="IPR036163">
    <property type="entry name" value="HMA_dom_sf"/>
</dbReference>
<keyword evidence="3" id="KW-0813">Transport</keyword>
<dbReference type="InterPro" id="IPR027256">
    <property type="entry name" value="P-typ_ATPase_IB"/>
</dbReference>
<keyword evidence="13" id="KW-0406">Ion transport</keyword>
<evidence type="ECO:0000256" key="14">
    <source>
        <dbReference type="ARBA" id="ARBA00023136"/>
    </source>
</evidence>
<dbReference type="Pfam" id="PF00122">
    <property type="entry name" value="E1-E2_ATPase"/>
    <property type="match status" value="1"/>
</dbReference>
<dbReference type="SUPFAM" id="SSF81653">
    <property type="entry name" value="Calcium ATPase, transduction domain A"/>
    <property type="match status" value="1"/>
</dbReference>
<evidence type="ECO:0000256" key="3">
    <source>
        <dbReference type="ARBA" id="ARBA00022448"/>
    </source>
</evidence>
<evidence type="ECO:0000256" key="1">
    <source>
        <dbReference type="ARBA" id="ARBA00004651"/>
    </source>
</evidence>
<comment type="subcellular location">
    <subcellularLocation>
        <location evidence="1">Cell membrane</location>
        <topology evidence="1">Multi-pass membrane protein</topology>
    </subcellularLocation>
</comment>
<dbReference type="InterPro" id="IPR008250">
    <property type="entry name" value="ATPase_P-typ_transduc_dom_A_sf"/>
</dbReference>
<keyword evidence="4 15" id="KW-1003">Cell membrane</keyword>
<evidence type="ECO:0000256" key="13">
    <source>
        <dbReference type="ARBA" id="ARBA00023065"/>
    </source>
</evidence>
<dbReference type="InterPro" id="IPR023214">
    <property type="entry name" value="HAD_sf"/>
</dbReference>
<dbReference type="RefSeq" id="WP_119452855.1">
    <property type="nucleotide sequence ID" value="NZ_QWGA01000003.1"/>
</dbReference>
<feature type="transmembrane region" description="Helical" evidence="15">
    <location>
        <begin position="369"/>
        <end position="392"/>
    </location>
</feature>
<keyword evidence="11" id="KW-1278">Translocase</keyword>
<comment type="caution">
    <text evidence="17">The sequence shown here is derived from an EMBL/GenBank/DDBJ whole genome shotgun (WGS) entry which is preliminary data.</text>
</comment>
<dbReference type="SUPFAM" id="SSF81665">
    <property type="entry name" value="Calcium ATPase, transmembrane domain M"/>
    <property type="match status" value="1"/>
</dbReference>
<feature type="transmembrane region" description="Helical" evidence="15">
    <location>
        <begin position="398"/>
        <end position="426"/>
    </location>
</feature>
<dbReference type="AlphaFoldDB" id="A0A399RN83"/>
<evidence type="ECO:0000256" key="2">
    <source>
        <dbReference type="ARBA" id="ARBA00006024"/>
    </source>
</evidence>
<evidence type="ECO:0000256" key="7">
    <source>
        <dbReference type="ARBA" id="ARBA00022723"/>
    </source>
</evidence>
<feature type="transmembrane region" description="Helical" evidence="15">
    <location>
        <begin position="216"/>
        <end position="234"/>
    </location>
</feature>
<keyword evidence="10" id="KW-0460">Magnesium</keyword>
<dbReference type="CDD" id="cd00371">
    <property type="entry name" value="HMA"/>
    <property type="match status" value="1"/>
</dbReference>
<dbReference type="Gene3D" id="3.30.70.100">
    <property type="match status" value="1"/>
</dbReference>
<keyword evidence="8 15" id="KW-0547">Nucleotide-binding</keyword>
<dbReference type="NCBIfam" id="TIGR01525">
    <property type="entry name" value="ATPase-IB_hvy"/>
    <property type="match status" value="1"/>
</dbReference>
<dbReference type="Gene3D" id="2.70.150.10">
    <property type="entry name" value="Calcium-transporting ATPase, cytoplasmic transduction domain A"/>
    <property type="match status" value="1"/>
</dbReference>
<evidence type="ECO:0000256" key="11">
    <source>
        <dbReference type="ARBA" id="ARBA00022967"/>
    </source>
</evidence>
<feature type="transmembrane region" description="Helical" evidence="15">
    <location>
        <begin position="688"/>
        <end position="705"/>
    </location>
</feature>
<dbReference type="Gene3D" id="3.40.1110.10">
    <property type="entry name" value="Calcium-transporting ATPase, cytoplasmic domain N"/>
    <property type="match status" value="1"/>
</dbReference>
<keyword evidence="5" id="KW-0597">Phosphoprotein</keyword>
<feature type="domain" description="HMA" evidence="16">
    <location>
        <begin position="37"/>
        <end position="102"/>
    </location>
</feature>
<dbReference type="GO" id="GO:0055070">
    <property type="term" value="P:copper ion homeostasis"/>
    <property type="evidence" value="ECO:0007669"/>
    <property type="project" value="TreeGrafter"/>
</dbReference>
<dbReference type="InterPro" id="IPR036412">
    <property type="entry name" value="HAD-like_sf"/>
</dbReference>
<organism evidence="17 18">
    <name type="scientific">Henriciella algicola</name>
    <dbReference type="NCBI Taxonomy" id="1608422"/>
    <lineage>
        <taxon>Bacteria</taxon>
        <taxon>Pseudomonadati</taxon>
        <taxon>Pseudomonadota</taxon>
        <taxon>Alphaproteobacteria</taxon>
        <taxon>Hyphomonadales</taxon>
        <taxon>Hyphomonadaceae</taxon>
        <taxon>Henriciella</taxon>
    </lineage>
</organism>
<dbReference type="Pfam" id="PF00403">
    <property type="entry name" value="HMA"/>
    <property type="match status" value="1"/>
</dbReference>
<dbReference type="GO" id="GO:0005524">
    <property type="term" value="F:ATP binding"/>
    <property type="evidence" value="ECO:0007669"/>
    <property type="project" value="UniProtKB-UniRule"/>
</dbReference>
<evidence type="ECO:0000256" key="15">
    <source>
        <dbReference type="RuleBase" id="RU362081"/>
    </source>
</evidence>
<dbReference type="GO" id="GO:0005886">
    <property type="term" value="C:plasma membrane"/>
    <property type="evidence" value="ECO:0007669"/>
    <property type="project" value="UniProtKB-SubCell"/>
</dbReference>
<dbReference type="InterPro" id="IPR001757">
    <property type="entry name" value="P_typ_ATPase"/>
</dbReference>
<evidence type="ECO:0000259" key="16">
    <source>
        <dbReference type="PROSITE" id="PS50846"/>
    </source>
</evidence>
<dbReference type="InterPro" id="IPR059000">
    <property type="entry name" value="ATPase_P-type_domA"/>
</dbReference>
<dbReference type="GO" id="GO:0005507">
    <property type="term" value="F:copper ion binding"/>
    <property type="evidence" value="ECO:0007669"/>
    <property type="project" value="TreeGrafter"/>
</dbReference>
<dbReference type="NCBIfam" id="TIGR01494">
    <property type="entry name" value="ATPase_P-type"/>
    <property type="match status" value="1"/>
</dbReference>
<evidence type="ECO:0000256" key="5">
    <source>
        <dbReference type="ARBA" id="ARBA00022553"/>
    </source>
</evidence>
<dbReference type="GO" id="GO:0043682">
    <property type="term" value="F:P-type divalent copper transporter activity"/>
    <property type="evidence" value="ECO:0007669"/>
    <property type="project" value="TreeGrafter"/>
</dbReference>
<accession>A0A399RN83</accession>
<keyword evidence="9 15" id="KW-0067">ATP-binding</keyword>
<dbReference type="SUPFAM" id="SSF56784">
    <property type="entry name" value="HAD-like"/>
    <property type="match status" value="1"/>
</dbReference>
<keyword evidence="14 15" id="KW-0472">Membrane</keyword>
<dbReference type="InterPro" id="IPR006121">
    <property type="entry name" value="HMA_dom"/>
</dbReference>
<proteinExistence type="inferred from homology"/>
<dbReference type="PANTHER" id="PTHR43520">
    <property type="entry name" value="ATP7, ISOFORM B"/>
    <property type="match status" value="1"/>
</dbReference>
<keyword evidence="7 15" id="KW-0479">Metal-binding</keyword>
<dbReference type="PANTHER" id="PTHR43520:SF5">
    <property type="entry name" value="CATION-TRANSPORTING P-TYPE ATPASE-RELATED"/>
    <property type="match status" value="1"/>
</dbReference>
<reference evidence="17 18" key="1">
    <citation type="submission" date="2018-08" db="EMBL/GenBank/DDBJ databases">
        <title>Henriciella mobilis sp. nov., isolated from seawater.</title>
        <authorList>
            <person name="Cheng H."/>
            <person name="Wu Y.-H."/>
            <person name="Xu X.-W."/>
            <person name="Guo L.-L."/>
        </authorList>
    </citation>
    <scope>NUCLEOTIDE SEQUENCE [LARGE SCALE GENOMIC DNA]</scope>
    <source>
        <strain evidence="17 18">CCUG67844</strain>
    </source>
</reference>
<feature type="transmembrane region" description="Helical" evidence="15">
    <location>
        <begin position="188"/>
        <end position="210"/>
    </location>
</feature>
<keyword evidence="12 15" id="KW-1133">Transmembrane helix</keyword>
<name>A0A399RN83_9PROT</name>
<dbReference type="SUPFAM" id="SSF55008">
    <property type="entry name" value="HMA, heavy metal-associated domain"/>
    <property type="match status" value="1"/>
</dbReference>
<evidence type="ECO:0000256" key="4">
    <source>
        <dbReference type="ARBA" id="ARBA00022475"/>
    </source>
</evidence>
<evidence type="ECO:0000256" key="9">
    <source>
        <dbReference type="ARBA" id="ARBA00022840"/>
    </source>
</evidence>
<dbReference type="EMBL" id="QWGA01000003">
    <property type="protein sequence ID" value="RIJ31359.1"/>
    <property type="molecule type" value="Genomic_DNA"/>
</dbReference>
<dbReference type="PRINTS" id="PR00119">
    <property type="entry name" value="CATATPASE"/>
</dbReference>
<dbReference type="Pfam" id="PF00702">
    <property type="entry name" value="Hydrolase"/>
    <property type="match status" value="1"/>
</dbReference>
<dbReference type="GO" id="GO:0016887">
    <property type="term" value="F:ATP hydrolysis activity"/>
    <property type="evidence" value="ECO:0007669"/>
    <property type="project" value="InterPro"/>
</dbReference>
<dbReference type="Gene3D" id="3.40.50.1000">
    <property type="entry name" value="HAD superfamily/HAD-like"/>
    <property type="match status" value="1"/>
</dbReference>
<dbReference type="InterPro" id="IPR023298">
    <property type="entry name" value="ATPase_P-typ_TM_dom_sf"/>
</dbReference>
<evidence type="ECO:0000256" key="12">
    <source>
        <dbReference type="ARBA" id="ARBA00022989"/>
    </source>
</evidence>
<keyword evidence="18" id="KW-1185">Reference proteome</keyword>
<evidence type="ECO:0000313" key="18">
    <source>
        <dbReference type="Proteomes" id="UP000265845"/>
    </source>
</evidence>
<dbReference type="OrthoDB" id="9807843at2"/>
<protein>
    <submittedName>
        <fullName evidence="17">Heavy metal translocating P-type ATPase</fullName>
    </submittedName>
</protein>
<feature type="transmembrane region" description="Helical" evidence="15">
    <location>
        <begin position="155"/>
        <end position="176"/>
    </location>
</feature>
<dbReference type="PROSITE" id="PS50846">
    <property type="entry name" value="HMA_2"/>
    <property type="match status" value="1"/>
</dbReference>